<evidence type="ECO:0000313" key="1">
    <source>
        <dbReference type="EMBL" id="OLZ50072.1"/>
    </source>
</evidence>
<name>A0A1R0KQW1_9PSEU</name>
<organism evidence="1 2">
    <name type="scientific">Amycolatopsis coloradensis</name>
    <dbReference type="NCBI Taxonomy" id="76021"/>
    <lineage>
        <taxon>Bacteria</taxon>
        <taxon>Bacillati</taxon>
        <taxon>Actinomycetota</taxon>
        <taxon>Actinomycetes</taxon>
        <taxon>Pseudonocardiales</taxon>
        <taxon>Pseudonocardiaceae</taxon>
        <taxon>Amycolatopsis</taxon>
    </lineage>
</organism>
<evidence type="ECO:0000313" key="2">
    <source>
        <dbReference type="Proteomes" id="UP000187486"/>
    </source>
</evidence>
<accession>A0A1R0KQW1</accession>
<reference evidence="1 2" key="1">
    <citation type="submission" date="2016-01" db="EMBL/GenBank/DDBJ databases">
        <title>Amycolatopsis coloradensis genome sequencing and assembly.</title>
        <authorList>
            <person name="Mayilraj S."/>
        </authorList>
    </citation>
    <scope>NUCLEOTIDE SEQUENCE [LARGE SCALE GENOMIC DNA]</scope>
    <source>
        <strain evidence="1 2">DSM 44225</strain>
    </source>
</reference>
<proteinExistence type="predicted"/>
<keyword evidence="2" id="KW-1185">Reference proteome</keyword>
<comment type="caution">
    <text evidence="1">The sequence shown here is derived from an EMBL/GenBank/DDBJ whole genome shotgun (WGS) entry which is preliminary data.</text>
</comment>
<gene>
    <name evidence="1" type="ORF">BS329_20840</name>
</gene>
<dbReference type="AlphaFoldDB" id="A0A1R0KQW1"/>
<dbReference type="Proteomes" id="UP000187486">
    <property type="component" value="Unassembled WGS sequence"/>
</dbReference>
<sequence length="138" mass="15076">MSDRLGLTEGEFPSRSVIVAGVVYVGGGLAYQWSCDGRDGCMWVHVVLDLDDARYSVDLRRLVAGSRPAGDRTLLDNCRSWLVLQRAVASHAEWVERLHPRLIAPDAPDLILASGGSKVLPAMPDAARWRPCAEPDLP</sequence>
<dbReference type="EMBL" id="MQUQ01000011">
    <property type="protein sequence ID" value="OLZ50072.1"/>
    <property type="molecule type" value="Genomic_DNA"/>
</dbReference>
<protein>
    <submittedName>
        <fullName evidence="1">Uncharacterized protein</fullName>
    </submittedName>
</protein>